<dbReference type="PANTHER" id="PTHR30050">
    <property type="entry name" value="CHROMOSOMAL REPLICATION INITIATOR PROTEIN DNAA"/>
    <property type="match status" value="1"/>
</dbReference>
<dbReference type="PANTHER" id="PTHR30050:SF5">
    <property type="entry name" value="DNAA REGULATORY INACTIVATOR HDA"/>
    <property type="match status" value="1"/>
</dbReference>
<dbReference type="Pfam" id="PF00308">
    <property type="entry name" value="Bac_DnaA"/>
    <property type="match status" value="1"/>
</dbReference>
<dbReference type="Pfam" id="PF22688">
    <property type="entry name" value="Hda_lid"/>
    <property type="match status" value="1"/>
</dbReference>
<dbReference type="Proteomes" id="UP000315400">
    <property type="component" value="Unassembled WGS sequence"/>
</dbReference>
<dbReference type="GO" id="GO:0006270">
    <property type="term" value="P:DNA replication initiation"/>
    <property type="evidence" value="ECO:0007669"/>
    <property type="project" value="TreeGrafter"/>
</dbReference>
<dbReference type="AlphaFoldDB" id="A0A540VW22"/>
<sequence>MTGSASTSPQLALDFRWDTRADFASFIADGNTEAVSALRTAGAPASPWMYVWGQPGTGKSHLMQAACGEAGRTGATAVYVPLADYPRATPDLLEGLERVTLVVLDDLHCIAGKAAWEEAVFHLHNRLRDAGGQLIVAAAVGPDSLGLGLADLVSRLQALLQFRLSPPDDARRRQILSRAAGQRGLALPQASADYLLRHEARDLRHLLACLERLDAASLQSGRRLTVPFIKTILGAPSPS</sequence>
<dbReference type="NCBIfam" id="TIGR03420">
    <property type="entry name" value="DnaA_homol_Hda"/>
    <property type="match status" value="1"/>
</dbReference>
<dbReference type="SUPFAM" id="SSF52540">
    <property type="entry name" value="P-loop containing nucleoside triphosphate hydrolases"/>
    <property type="match status" value="1"/>
</dbReference>
<dbReference type="InterPro" id="IPR013317">
    <property type="entry name" value="DnaA_dom"/>
</dbReference>
<gene>
    <name evidence="3" type="primary">hda</name>
    <name evidence="3" type="ORF">FKY71_00855</name>
</gene>
<evidence type="ECO:0000313" key="3">
    <source>
        <dbReference type="EMBL" id="TQF00960.1"/>
    </source>
</evidence>
<feature type="domain" description="Chromosomal replication initiator protein DnaA ATPAse" evidence="1">
    <location>
        <begin position="22"/>
        <end position="158"/>
    </location>
</feature>
<dbReference type="CDD" id="cd00009">
    <property type="entry name" value="AAA"/>
    <property type="match status" value="1"/>
</dbReference>
<reference evidence="3 4" key="1">
    <citation type="submission" date="2019-06" db="EMBL/GenBank/DDBJ databases">
        <title>Metagenome assembled Genome of Spiribacter salinus SL48-SHIP from the microbial mat of Salt Lake 48 (Novosibirsk region, Russia).</title>
        <authorList>
            <person name="Shipova A."/>
            <person name="Rozanov A.S."/>
            <person name="Bryanskaya A.V."/>
            <person name="Peltek S.E."/>
        </authorList>
    </citation>
    <scope>NUCLEOTIDE SEQUENCE [LARGE SCALE GENOMIC DNA]</scope>
    <source>
        <strain evidence="3">SL48-SHIP-2</strain>
    </source>
</reference>
<comment type="caution">
    <text evidence="3">The sequence shown here is derived from an EMBL/GenBank/DDBJ whole genome shotgun (WGS) entry which is preliminary data.</text>
</comment>
<accession>A0A540VW22</accession>
<dbReference type="Gene3D" id="1.10.8.60">
    <property type="match status" value="1"/>
</dbReference>
<dbReference type="Gene3D" id="3.40.50.300">
    <property type="entry name" value="P-loop containing nucleotide triphosphate hydrolases"/>
    <property type="match status" value="1"/>
</dbReference>
<feature type="domain" description="Hda lid" evidence="2">
    <location>
        <begin position="169"/>
        <end position="233"/>
    </location>
</feature>
<protein>
    <submittedName>
        <fullName evidence="3">DnaA regulatory inactivator Hda</fullName>
    </submittedName>
</protein>
<organism evidence="3 4">
    <name type="scientific">Spiribacter salinus</name>
    <dbReference type="NCBI Taxonomy" id="1335746"/>
    <lineage>
        <taxon>Bacteria</taxon>
        <taxon>Pseudomonadati</taxon>
        <taxon>Pseudomonadota</taxon>
        <taxon>Gammaproteobacteria</taxon>
        <taxon>Chromatiales</taxon>
        <taxon>Ectothiorhodospiraceae</taxon>
        <taxon>Spiribacter</taxon>
    </lineage>
</organism>
<name>A0A540VW22_9GAMM</name>
<dbReference type="InterPro" id="IPR027417">
    <property type="entry name" value="P-loop_NTPase"/>
</dbReference>
<dbReference type="InterPro" id="IPR055199">
    <property type="entry name" value="Hda_lid"/>
</dbReference>
<proteinExistence type="predicted"/>
<dbReference type="STRING" id="1260251.SPISAL_02540"/>
<dbReference type="EMBL" id="VIFK01000002">
    <property type="protein sequence ID" value="TQF00960.1"/>
    <property type="molecule type" value="Genomic_DNA"/>
</dbReference>
<evidence type="ECO:0000259" key="2">
    <source>
        <dbReference type="Pfam" id="PF22688"/>
    </source>
</evidence>
<dbReference type="InterPro" id="IPR017788">
    <property type="entry name" value="Hda"/>
</dbReference>
<dbReference type="GO" id="GO:0032297">
    <property type="term" value="P:negative regulation of DNA-templated DNA replication initiation"/>
    <property type="evidence" value="ECO:0007669"/>
    <property type="project" value="InterPro"/>
</dbReference>
<evidence type="ECO:0000259" key="1">
    <source>
        <dbReference type="Pfam" id="PF00308"/>
    </source>
</evidence>
<evidence type="ECO:0000313" key="4">
    <source>
        <dbReference type="Proteomes" id="UP000315400"/>
    </source>
</evidence>